<protein>
    <submittedName>
        <fullName evidence="5">Putative enoyl-CoA hydratase</fullName>
    </submittedName>
</protein>
<evidence type="ECO:0000256" key="4">
    <source>
        <dbReference type="ARBA" id="ARBA00023235"/>
    </source>
</evidence>
<proteinExistence type="inferred from homology"/>
<dbReference type="InterPro" id="IPR001753">
    <property type="entry name" value="Enoyl-CoA_hydra/iso"/>
</dbReference>
<gene>
    <name evidence="5" type="ORF">GOARA_026_00100</name>
</gene>
<dbReference type="OrthoDB" id="9777711at2"/>
<comment type="similarity">
    <text evidence="2">Belongs to the enoyl-CoA hydratase/isomerase family.</text>
</comment>
<dbReference type="Gene3D" id="1.10.12.10">
    <property type="entry name" value="Lyase 2-enoyl-coa Hydratase, Chain A, domain 2"/>
    <property type="match status" value="1"/>
</dbReference>
<evidence type="ECO:0000256" key="3">
    <source>
        <dbReference type="ARBA" id="ARBA00023140"/>
    </source>
</evidence>
<dbReference type="InterPro" id="IPR029045">
    <property type="entry name" value="ClpP/crotonase-like_dom_sf"/>
</dbReference>
<dbReference type="Proteomes" id="UP000035088">
    <property type="component" value="Unassembled WGS sequence"/>
</dbReference>
<dbReference type="EMBL" id="BAEE01000026">
    <property type="protein sequence ID" value="GAB08981.1"/>
    <property type="molecule type" value="Genomic_DNA"/>
</dbReference>
<dbReference type="Pfam" id="PF00378">
    <property type="entry name" value="ECH_1"/>
    <property type="match status" value="1"/>
</dbReference>
<accession>G7GZF6</accession>
<keyword evidence="6" id="KW-1185">Reference proteome</keyword>
<sequence length="268" mass="27272">MTDSAELLATIDDGIARLTINRPTRMNALSGAVSLGIRAALDEWATRDDVRVVVITGAGGSFSAGADITDMAAANSRGAESADAPAVDESSAVGIISNGSDLARSVRAIPVPVIAAVDGAAVGIGASLALGADLIYATARSYFLLPFVNIGLMPDGAATMLVAASIGRARANALLMLGEKFRAAAAFDAGLITEVVDDEPALRTRVDEVVGKLAAKSPSALRTTKAASDAITMAAFETALGEELAGQTRLLQSPEFQQTLAAFAKPAE</sequence>
<dbReference type="STRING" id="1073574.GOARA_026_00100"/>
<dbReference type="RefSeq" id="WP_007321058.1">
    <property type="nucleotide sequence ID" value="NZ_BAEE01000026.1"/>
</dbReference>
<comment type="caution">
    <text evidence="5">The sequence shown here is derived from an EMBL/GenBank/DDBJ whole genome shotgun (WGS) entry which is preliminary data.</text>
</comment>
<dbReference type="GO" id="GO:0004165">
    <property type="term" value="F:delta(3)-delta(2)-enoyl-CoA isomerase activity"/>
    <property type="evidence" value="ECO:0007669"/>
    <property type="project" value="UniProtKB-ARBA"/>
</dbReference>
<comment type="subcellular location">
    <subcellularLocation>
        <location evidence="1">Peroxisome</location>
    </subcellularLocation>
</comment>
<evidence type="ECO:0000313" key="6">
    <source>
        <dbReference type="Proteomes" id="UP000035088"/>
    </source>
</evidence>
<evidence type="ECO:0000256" key="1">
    <source>
        <dbReference type="ARBA" id="ARBA00004275"/>
    </source>
</evidence>
<organism evidence="5 6">
    <name type="scientific">Gordonia araii NBRC 100433</name>
    <dbReference type="NCBI Taxonomy" id="1073574"/>
    <lineage>
        <taxon>Bacteria</taxon>
        <taxon>Bacillati</taxon>
        <taxon>Actinomycetota</taxon>
        <taxon>Actinomycetes</taxon>
        <taxon>Mycobacteriales</taxon>
        <taxon>Gordoniaceae</taxon>
        <taxon>Gordonia</taxon>
    </lineage>
</organism>
<dbReference type="InterPro" id="IPR014748">
    <property type="entry name" value="Enoyl-CoA_hydra_C"/>
</dbReference>
<keyword evidence="4" id="KW-0413">Isomerase</keyword>
<keyword evidence="3" id="KW-0576">Peroxisome</keyword>
<dbReference type="InterPro" id="IPR051053">
    <property type="entry name" value="ECH/Chromodomain_protein"/>
</dbReference>
<dbReference type="PANTHER" id="PTHR43684:SF1">
    <property type="entry name" value="ENOYL-COA DELTA ISOMERASE 2"/>
    <property type="match status" value="1"/>
</dbReference>
<name>G7GZF6_9ACTN</name>
<evidence type="ECO:0000256" key="2">
    <source>
        <dbReference type="ARBA" id="ARBA00005254"/>
    </source>
</evidence>
<dbReference type="SUPFAM" id="SSF52096">
    <property type="entry name" value="ClpP/crotonase"/>
    <property type="match status" value="1"/>
</dbReference>
<dbReference type="Gene3D" id="3.90.226.10">
    <property type="entry name" value="2-enoyl-CoA Hydratase, Chain A, domain 1"/>
    <property type="match status" value="1"/>
</dbReference>
<reference evidence="5 6" key="1">
    <citation type="submission" date="2011-11" db="EMBL/GenBank/DDBJ databases">
        <title>Whole genome shotgun sequence of Gordonia araii NBRC 100433.</title>
        <authorList>
            <person name="Yoshida Y."/>
            <person name="Hosoyama A."/>
            <person name="Tsuchikane K."/>
            <person name="Katsumata H."/>
            <person name="Yamazaki S."/>
            <person name="Fujita N."/>
        </authorList>
    </citation>
    <scope>NUCLEOTIDE SEQUENCE [LARGE SCALE GENOMIC DNA]</scope>
    <source>
        <strain evidence="5 6">NBRC 100433</strain>
    </source>
</reference>
<dbReference type="AlphaFoldDB" id="G7GZF6"/>
<evidence type="ECO:0000313" key="5">
    <source>
        <dbReference type="EMBL" id="GAB08981.1"/>
    </source>
</evidence>
<dbReference type="CDD" id="cd06558">
    <property type="entry name" value="crotonase-like"/>
    <property type="match status" value="1"/>
</dbReference>
<dbReference type="PANTHER" id="PTHR43684">
    <property type="match status" value="1"/>
</dbReference>